<keyword evidence="7" id="KW-1185">Reference proteome</keyword>
<evidence type="ECO:0000256" key="4">
    <source>
        <dbReference type="PROSITE-ProRule" id="PRU01100"/>
    </source>
</evidence>
<proteinExistence type="inferred from homology"/>
<dbReference type="SUPFAM" id="SSF51445">
    <property type="entry name" value="(Trans)glycosidases"/>
    <property type="match status" value="1"/>
</dbReference>
<dbReference type="InterPro" id="IPR022790">
    <property type="entry name" value="GH26_dom"/>
</dbReference>
<dbReference type="PANTHER" id="PTHR40079:SF4">
    <property type="entry name" value="GH26 DOMAIN-CONTAINING PROTEIN-RELATED"/>
    <property type="match status" value="1"/>
</dbReference>
<comment type="similarity">
    <text evidence="1 4">Belongs to the glycosyl hydrolase 26 family.</text>
</comment>
<name>A0ABN1UQX1_9ACTN</name>
<organism evidence="6 7">
    <name type="scientific">Nocardioides aquiterrae</name>
    <dbReference type="NCBI Taxonomy" id="203799"/>
    <lineage>
        <taxon>Bacteria</taxon>
        <taxon>Bacillati</taxon>
        <taxon>Actinomycetota</taxon>
        <taxon>Actinomycetes</taxon>
        <taxon>Propionibacteriales</taxon>
        <taxon>Nocardioidaceae</taxon>
        <taxon>Nocardioides</taxon>
    </lineage>
</organism>
<dbReference type="InterPro" id="IPR000805">
    <property type="entry name" value="Glyco_hydro_26"/>
</dbReference>
<feature type="active site" description="Nucleophile" evidence="4">
    <location>
        <position position="392"/>
    </location>
</feature>
<dbReference type="EMBL" id="BAAAJE010000028">
    <property type="protein sequence ID" value="GAA1160330.1"/>
    <property type="molecule type" value="Genomic_DNA"/>
</dbReference>
<evidence type="ECO:0000313" key="7">
    <source>
        <dbReference type="Proteomes" id="UP001499979"/>
    </source>
</evidence>
<keyword evidence="3 4" id="KW-0326">Glycosidase</keyword>
<reference evidence="6 7" key="1">
    <citation type="journal article" date="2019" name="Int. J. Syst. Evol. Microbiol.">
        <title>The Global Catalogue of Microorganisms (GCM) 10K type strain sequencing project: providing services to taxonomists for standard genome sequencing and annotation.</title>
        <authorList>
            <consortium name="The Broad Institute Genomics Platform"/>
            <consortium name="The Broad Institute Genome Sequencing Center for Infectious Disease"/>
            <person name="Wu L."/>
            <person name="Ma J."/>
        </authorList>
    </citation>
    <scope>NUCLEOTIDE SEQUENCE [LARGE SCALE GENOMIC DNA]</scope>
    <source>
        <strain evidence="6 7">JCM 11813</strain>
    </source>
</reference>
<dbReference type="Gene3D" id="3.20.20.80">
    <property type="entry name" value="Glycosidases"/>
    <property type="match status" value="1"/>
</dbReference>
<keyword evidence="2 4" id="KW-0378">Hydrolase</keyword>
<dbReference type="InterPro" id="IPR017853">
    <property type="entry name" value="GH"/>
</dbReference>
<protein>
    <recommendedName>
        <fullName evidence="5">GH26 domain-containing protein</fullName>
    </recommendedName>
</protein>
<feature type="domain" description="GH26" evidence="5">
    <location>
        <begin position="146"/>
        <end position="441"/>
    </location>
</feature>
<sequence length="456" mass="48472">MLAGLLTGGLFASGATPAFARPEHLARTAERGVTTVTARLAPPVVTAGEPAALVAQLSPAQQGRPVTVERYVGGAWAPLLDGTANAAGRAVVPLDTTQPGTQRLRVVAEAWNGGPASAPSRAVTLTVTTPDQCTPRTPLADPDADLAARCLAARLDRWKGAGLMGVGQQLNMSSAAYTAPLAALGSRRVPVVGFDLWELGKTRTYEFPFFDQALADLVAMAQGGAVLTASWHAPNPHTGREYNDRSWHSFGALLDSATPEAQAFWAGYDEQLAVLAALQAEGVAIVFRPFHEVNGDWFWWGRPNAAAFTKVYHQLQERAWAAGVHNVLWGYSFAAANRPGIVAPEKLLPARVDVAGIDSYYPSTGSHRGGQAPSMAGYAAVAKRVPRMAFTEIGPSADKKQSWKPSVITATAKAQPRRPLWALLWVDDASGYKQISSLNGGLSWLDSCPFGFCPVR</sequence>
<dbReference type="PRINTS" id="PR00739">
    <property type="entry name" value="GLHYDRLASE26"/>
</dbReference>
<evidence type="ECO:0000256" key="3">
    <source>
        <dbReference type="ARBA" id="ARBA00023295"/>
    </source>
</evidence>
<feature type="active site" description="Proton donor" evidence="4">
    <location>
        <position position="292"/>
    </location>
</feature>
<dbReference type="Proteomes" id="UP001499979">
    <property type="component" value="Unassembled WGS sequence"/>
</dbReference>
<dbReference type="PROSITE" id="PS51764">
    <property type="entry name" value="GH26"/>
    <property type="match status" value="1"/>
</dbReference>
<dbReference type="PANTHER" id="PTHR40079">
    <property type="entry name" value="MANNAN ENDO-1,4-BETA-MANNOSIDASE E-RELATED"/>
    <property type="match status" value="1"/>
</dbReference>
<evidence type="ECO:0000256" key="1">
    <source>
        <dbReference type="ARBA" id="ARBA00007754"/>
    </source>
</evidence>
<accession>A0ABN1UQX1</accession>
<dbReference type="Pfam" id="PF02156">
    <property type="entry name" value="Glyco_hydro_26"/>
    <property type="match status" value="1"/>
</dbReference>
<evidence type="ECO:0000313" key="6">
    <source>
        <dbReference type="EMBL" id="GAA1160330.1"/>
    </source>
</evidence>
<evidence type="ECO:0000259" key="5">
    <source>
        <dbReference type="PROSITE" id="PS51764"/>
    </source>
</evidence>
<evidence type="ECO:0000256" key="2">
    <source>
        <dbReference type="ARBA" id="ARBA00022801"/>
    </source>
</evidence>
<gene>
    <name evidence="6" type="ORF">GCM10009606_42940</name>
</gene>
<comment type="caution">
    <text evidence="6">The sequence shown here is derived from an EMBL/GenBank/DDBJ whole genome shotgun (WGS) entry which is preliminary data.</text>
</comment>